<dbReference type="InterPro" id="IPR023404">
    <property type="entry name" value="rSAM_horseshoe"/>
</dbReference>
<evidence type="ECO:0000256" key="4">
    <source>
        <dbReference type="ARBA" id="ARBA00022691"/>
    </source>
</evidence>
<feature type="domain" description="MTTase N-terminal" evidence="8">
    <location>
        <begin position="1"/>
        <end position="97"/>
    </location>
</feature>
<sequence length="408" mass="43148">MPSNVVTQGCRLNLAQADALAALSAGRTVINSCAVTAEAVRDARAAAKRALRDHPGADIIVTGCAAEVEPQRFADLPVRLIGNRAKFDPFSWRATETGQSSSPTWGGGDSRQRAGGGLPAWPNALATTARARGFVAVQDGCDHRCTFCIIAPARGPARSAPIETVVAAVTRLVEQGVNEIVLTGVDVTSWGQDLPGSRAFGTLVQALLTRVPALPRLRLSSLDAAEADPALLEALADPRLMPHLHLSLQSGDDLVLKRMKRRHARADAVRLVERIKGIRPDMAFGADIIAGFPTESAEAHAKSLKLLDDCDIVHAHIFAYSPRAGTPAARMPAVPPAVARARAAELRAAAATRHGRWLHQWIGTPLDIVAEGERGWSPHYASVALPAGSPRGAIVRVTPTRIEGNGLA</sequence>
<dbReference type="SUPFAM" id="SSF102114">
    <property type="entry name" value="Radical SAM enzymes"/>
    <property type="match status" value="1"/>
</dbReference>
<dbReference type="NCBIfam" id="TIGR00089">
    <property type="entry name" value="MiaB/RimO family radical SAM methylthiotransferase"/>
    <property type="match status" value="1"/>
</dbReference>
<dbReference type="InterPro" id="IPR013848">
    <property type="entry name" value="Methylthiotransferase_N"/>
</dbReference>
<dbReference type="Pfam" id="PF04055">
    <property type="entry name" value="Radical_SAM"/>
    <property type="match status" value="1"/>
</dbReference>
<dbReference type="PANTHER" id="PTHR11918:SF45">
    <property type="entry name" value="THREONYLCARBAMOYLADENOSINE TRNA METHYLTHIOTRANSFERASE"/>
    <property type="match status" value="1"/>
</dbReference>
<keyword evidence="5" id="KW-0479">Metal-binding</keyword>
<keyword evidence="7" id="KW-0411">Iron-sulfur</keyword>
<comment type="cofactor">
    <cofactor evidence="1">
        <name>[4Fe-4S] cluster</name>
        <dbReference type="ChEBI" id="CHEBI:49883"/>
    </cofactor>
</comment>
<gene>
    <name evidence="10" type="ORF">H3309_11275</name>
</gene>
<accession>A0A7G5IMQ4</accession>
<dbReference type="PROSITE" id="PS01278">
    <property type="entry name" value="MTTASE_RADICAL"/>
    <property type="match status" value="1"/>
</dbReference>
<dbReference type="SFLD" id="SFLDS00029">
    <property type="entry name" value="Radical_SAM"/>
    <property type="match status" value="1"/>
</dbReference>
<evidence type="ECO:0000313" key="10">
    <source>
        <dbReference type="EMBL" id="QMW24646.1"/>
    </source>
</evidence>
<dbReference type="PANTHER" id="PTHR11918">
    <property type="entry name" value="RADICAL SAM PROTEINS"/>
    <property type="match status" value="1"/>
</dbReference>
<keyword evidence="4" id="KW-0949">S-adenosyl-L-methionine</keyword>
<dbReference type="Proteomes" id="UP000515292">
    <property type="component" value="Chromosome"/>
</dbReference>
<dbReference type="PROSITE" id="PS51918">
    <property type="entry name" value="RADICAL_SAM"/>
    <property type="match status" value="1"/>
</dbReference>
<dbReference type="Gene3D" id="3.40.50.12160">
    <property type="entry name" value="Methylthiotransferase, N-terminal domain"/>
    <property type="match status" value="1"/>
</dbReference>
<dbReference type="Pfam" id="PF00919">
    <property type="entry name" value="UPF0004"/>
    <property type="match status" value="1"/>
</dbReference>
<evidence type="ECO:0000256" key="1">
    <source>
        <dbReference type="ARBA" id="ARBA00001966"/>
    </source>
</evidence>
<dbReference type="InterPro" id="IPR038135">
    <property type="entry name" value="Methylthiotransferase_N_sf"/>
</dbReference>
<evidence type="ECO:0000256" key="7">
    <source>
        <dbReference type="ARBA" id="ARBA00023014"/>
    </source>
</evidence>
<organism evidence="10 11">
    <name type="scientific">Sandaracinobacteroides saxicola</name>
    <dbReference type="NCBI Taxonomy" id="2759707"/>
    <lineage>
        <taxon>Bacteria</taxon>
        <taxon>Pseudomonadati</taxon>
        <taxon>Pseudomonadota</taxon>
        <taxon>Alphaproteobacteria</taxon>
        <taxon>Sphingomonadales</taxon>
        <taxon>Sphingosinicellaceae</taxon>
        <taxon>Sandaracinobacteroides</taxon>
    </lineage>
</organism>
<evidence type="ECO:0000256" key="6">
    <source>
        <dbReference type="ARBA" id="ARBA00023004"/>
    </source>
</evidence>
<dbReference type="SFLD" id="SFLDG01082">
    <property type="entry name" value="B12-binding_domain_containing"/>
    <property type="match status" value="1"/>
</dbReference>
<dbReference type="KEGG" id="sand:H3309_11275"/>
<keyword evidence="6" id="KW-0408">Iron</keyword>
<evidence type="ECO:0000259" key="9">
    <source>
        <dbReference type="PROSITE" id="PS51918"/>
    </source>
</evidence>
<feature type="domain" description="Radical SAM core" evidence="9">
    <location>
        <begin position="127"/>
        <end position="356"/>
    </location>
</feature>
<keyword evidence="2" id="KW-0004">4Fe-4S</keyword>
<evidence type="ECO:0000256" key="5">
    <source>
        <dbReference type="ARBA" id="ARBA00022723"/>
    </source>
</evidence>
<keyword evidence="11" id="KW-1185">Reference proteome</keyword>
<dbReference type="InterPro" id="IPR020612">
    <property type="entry name" value="Methylthiotransferase_CS"/>
</dbReference>
<dbReference type="CDD" id="cd01335">
    <property type="entry name" value="Radical_SAM"/>
    <property type="match status" value="1"/>
</dbReference>
<dbReference type="GO" id="GO:0046872">
    <property type="term" value="F:metal ion binding"/>
    <property type="evidence" value="ECO:0007669"/>
    <property type="project" value="UniProtKB-KW"/>
</dbReference>
<evidence type="ECO:0000313" key="11">
    <source>
        <dbReference type="Proteomes" id="UP000515292"/>
    </source>
</evidence>
<dbReference type="AlphaFoldDB" id="A0A7G5IMQ4"/>
<dbReference type="SMART" id="SM00729">
    <property type="entry name" value="Elp3"/>
    <property type="match status" value="1"/>
</dbReference>
<dbReference type="PROSITE" id="PS51449">
    <property type="entry name" value="MTTASE_N"/>
    <property type="match status" value="1"/>
</dbReference>
<keyword evidence="3 10" id="KW-0808">Transferase</keyword>
<evidence type="ECO:0000256" key="2">
    <source>
        <dbReference type="ARBA" id="ARBA00022485"/>
    </source>
</evidence>
<dbReference type="EC" id="2.8.4.-" evidence="10"/>
<dbReference type="Gene3D" id="3.80.30.20">
    <property type="entry name" value="tm_1862 like domain"/>
    <property type="match status" value="1"/>
</dbReference>
<dbReference type="InterPro" id="IPR007197">
    <property type="entry name" value="rSAM"/>
</dbReference>
<dbReference type="InterPro" id="IPR006638">
    <property type="entry name" value="Elp3/MiaA/NifB-like_rSAM"/>
</dbReference>
<evidence type="ECO:0000256" key="3">
    <source>
        <dbReference type="ARBA" id="ARBA00022679"/>
    </source>
</evidence>
<reference evidence="10 11" key="1">
    <citation type="submission" date="2020-07" db="EMBL/GenBank/DDBJ databases">
        <title>Complete genome sequence for Sandaracinobacter sp. M6.</title>
        <authorList>
            <person name="Tang Y."/>
            <person name="Liu Q."/>
            <person name="Guo Z."/>
            <person name="Lei P."/>
            <person name="Huang B."/>
        </authorList>
    </citation>
    <scope>NUCLEOTIDE SEQUENCE [LARGE SCALE GENOMIC DNA]</scope>
    <source>
        <strain evidence="10 11">M6</strain>
    </source>
</reference>
<dbReference type="GO" id="GO:0051539">
    <property type="term" value="F:4 iron, 4 sulfur cluster binding"/>
    <property type="evidence" value="ECO:0007669"/>
    <property type="project" value="UniProtKB-KW"/>
</dbReference>
<dbReference type="EMBL" id="CP059851">
    <property type="protein sequence ID" value="QMW24646.1"/>
    <property type="molecule type" value="Genomic_DNA"/>
</dbReference>
<proteinExistence type="predicted"/>
<dbReference type="InterPro" id="IPR058240">
    <property type="entry name" value="rSAM_sf"/>
</dbReference>
<dbReference type="GO" id="GO:0035598">
    <property type="term" value="F:tRNA (N(6)-L-threonylcarbamoyladenosine(37)-C(2))-methylthiotransferase activity"/>
    <property type="evidence" value="ECO:0007669"/>
    <property type="project" value="TreeGrafter"/>
</dbReference>
<protein>
    <submittedName>
        <fullName evidence="10">MiaB/RimO family radical SAM methylthiotransferase</fullName>
        <ecNumber evidence="10">2.8.4.-</ecNumber>
    </submittedName>
</protein>
<evidence type="ECO:0000259" key="8">
    <source>
        <dbReference type="PROSITE" id="PS51449"/>
    </source>
</evidence>
<name>A0A7G5IMQ4_9SPHN</name>
<dbReference type="InterPro" id="IPR005839">
    <property type="entry name" value="Methylthiotransferase"/>
</dbReference>